<dbReference type="PROSITE" id="PS50003">
    <property type="entry name" value="PH_DOMAIN"/>
    <property type="match status" value="2"/>
</dbReference>
<dbReference type="OrthoDB" id="9942268at2759"/>
<dbReference type="CDD" id="cd13275">
    <property type="entry name" value="PH_M-RIP"/>
    <property type="match status" value="1"/>
</dbReference>
<evidence type="ECO:0000259" key="3">
    <source>
        <dbReference type="PROSITE" id="PS50003"/>
    </source>
</evidence>
<dbReference type="Gene3D" id="2.30.29.30">
    <property type="entry name" value="Pleckstrin-homology domain (PH domain)/Phosphotyrosine-binding domain (PTB)"/>
    <property type="match status" value="2"/>
</dbReference>
<dbReference type="InterPro" id="IPR039597">
    <property type="entry name" value="M-RIP_PH"/>
</dbReference>
<dbReference type="GeneID" id="106661361"/>
<feature type="region of interest" description="Disordered" evidence="2">
    <location>
        <begin position="347"/>
        <end position="369"/>
    </location>
</feature>
<dbReference type="SUPFAM" id="SSF50729">
    <property type="entry name" value="PH domain-like"/>
    <property type="match status" value="2"/>
</dbReference>
<feature type="region of interest" description="Disordered" evidence="2">
    <location>
        <begin position="513"/>
        <end position="617"/>
    </location>
</feature>
<evidence type="ECO:0000313" key="4">
    <source>
        <dbReference type="EnsemblMetazoa" id="XP_014240162.1"/>
    </source>
</evidence>
<dbReference type="PANTHER" id="PTHR17271">
    <property type="entry name" value="PLECKSTRIN HOMOLOGY PH DOMAIN-CONTAINING PROTEIN"/>
    <property type="match status" value="1"/>
</dbReference>
<feature type="domain" description="PH" evidence="3">
    <location>
        <begin position="67"/>
        <end position="173"/>
    </location>
</feature>
<dbReference type="Proteomes" id="UP000494040">
    <property type="component" value="Unassembled WGS sequence"/>
</dbReference>
<evidence type="ECO:0000256" key="1">
    <source>
        <dbReference type="SAM" id="Coils"/>
    </source>
</evidence>
<sequence length="1775" mass="201912">MSSQLIRSGECRKFSPNMFNKTKCTNCFRQKEEHSAEALESNRMDSWCYCLVSGDFAELLGSRAARKVAKCGYLFVAPGWDFTNPVNRTKRWQRRWFVLYDDGELSYSLDEHPETVPQASIDMNKVIEVASADEVTGNPFSLAITCPDIVHFVKGTSREEARFWTDVLSVFPRSKGRHKRNATFPGTQSASKTTHILQTPPIRGSPGLANEAARNQYNTRISTPVWEGDDVFPTKDTASPTKSSPIEQIPQTNTNSEPRKVYMGSPPTRDKVDEKGRTRRVANREKRGLKSNRSYSEDITKMVPNWQDKPQTGHPEVSHRLLLEEYESECKLKDIADSITRPRTRSLQNSQHCLEPTRDGDVTSHKQVRGDPDGCGLDVSILRYSPSDLRVDLPAEELLNIKRGWLMKQGQDKEWTRHWFVLRGNGLLYYRDPKAEDQGILDGVIDLSGISNVTEMQVQRNYGFQLTTWDGKQYVLSALTGGIRAHWLTALKKAAGIQDSSIELSSPVQEHDSLVTSTPMTPRSLLFSSDDEYRTASETGRRESGEWGEALPPSPPLNRTPMSKVKERARGVSKWKGYGTKRSKSSPPNSRRSTLDSVSSRDLIVACNPTSPTSKMKELNEDSADYSLYREKSSSQEEMKPKIRTADLVALERKVEDLMKREEETGKQRAKDTAEYEALKNRYVEEKCKWERAMQSVECELEDANTRCASLCAELTEHKEMEEKLQNELQKLEIRLTCAIEENEALYRRVQELEKPTLAVKDRSRSVDSLSDLTNIDLDLDFDQLDKDRIAEEYTDLRARFEKAVNEIRALKRELRDSQAAADWLELSVVSARQEAKGLREESDASSKLMAARIQDLATKLSSAEKQIRTLKQKLSKTETREKRRSLSLKGRESFTICKELEDKLTELENKMNIIDPTAIPEVPEGPSSLVVESKKSDKVSARLRRKSLDSATSTEPLKILLRLRNLEAKVAQASASDNKKIELKLFNGEQDEVDSPQKTEMMNEVKKMENLLRAKLIVLAKKKESLIKAGQWSNEAKLNLLAEKLAYESVLIGRLHDAVMESKGLDLTDAERLIISLDNKISGGKPNIETSLDYLVKSLAKHLSQQGVKRVNRKPKDRKKQDPVVNELLSKKSVIDAKVSKYIDEVVDQLAQAFAVESLADDAGMDRSKDKIQAAWSLAQEAVNQELIQAEISQVLAQCSQTYRSYIENENQTRFAGIVKDRANLEMWVSLADENLTNDMGVALKKLQDEYTTRLQRLKAENTSPIRPTEEDEERSRELLIQFADVVAHKSLLDARVAVLCNGEYSDLETEHIPFEENSLLSEIQFLYVKFCRELSQDSKDEEKLKDAIEKVSKEVNCLERILRPDAPCETFEHCADNLIDSLCRKCEHLKEKLVCLQKCAEEKQECSSCASLQQEISRLETNHKSEIDELNKKHKSELNKVTADFEQQKSNLIQRYKEEEDKLIDKNRKLEKHVDSWDAEYNTQAEDLKKYSKALSSSSSDLEEEENMRHRYQAEIQHLRAVCEKGLVGMENSHKRQIVELQEKHERELKALRLEKDQALAEETHATLAALDAMRKAHEAEVQKEVAKFKTEYMSKMQSNHDITALHKQHQAEMEEIKKEILSLSDKYSIKCVESASLEDKLRVANQQLAHAHQHIMQLDARNRQLRAHLVVEANADSISRLHEHTHGVGVPMNSQPRVVNAIPKKTVAIGSEPNPKPSLNVRHLEPPPLPKAEVRRCPSISLCGMVSKRREEFERRFTAPATCSQSSRATLI</sequence>
<reference evidence="4" key="1">
    <citation type="submission" date="2022-01" db="UniProtKB">
        <authorList>
            <consortium name="EnsemblMetazoa"/>
        </authorList>
    </citation>
    <scope>IDENTIFICATION</scope>
</reference>
<feature type="compositionally biased region" description="Polar residues" evidence="2">
    <location>
        <begin position="236"/>
        <end position="256"/>
    </location>
</feature>
<dbReference type="SMART" id="SM00233">
    <property type="entry name" value="PH"/>
    <property type="match status" value="2"/>
</dbReference>
<evidence type="ECO:0000256" key="2">
    <source>
        <dbReference type="SAM" id="MobiDB-lite"/>
    </source>
</evidence>
<organism evidence="4 5">
    <name type="scientific">Cimex lectularius</name>
    <name type="common">Bed bug</name>
    <name type="synonym">Acanthia lectularia</name>
    <dbReference type="NCBI Taxonomy" id="79782"/>
    <lineage>
        <taxon>Eukaryota</taxon>
        <taxon>Metazoa</taxon>
        <taxon>Ecdysozoa</taxon>
        <taxon>Arthropoda</taxon>
        <taxon>Hexapoda</taxon>
        <taxon>Insecta</taxon>
        <taxon>Pterygota</taxon>
        <taxon>Neoptera</taxon>
        <taxon>Paraneoptera</taxon>
        <taxon>Hemiptera</taxon>
        <taxon>Heteroptera</taxon>
        <taxon>Panheteroptera</taxon>
        <taxon>Cimicomorpha</taxon>
        <taxon>Cimicidae</taxon>
        <taxon>Cimex</taxon>
    </lineage>
</organism>
<feature type="coiled-coil region" evidence="1">
    <location>
        <begin position="854"/>
        <end position="881"/>
    </location>
</feature>
<dbReference type="Pfam" id="PF00169">
    <property type="entry name" value="PH"/>
    <property type="match status" value="2"/>
</dbReference>
<dbReference type="KEGG" id="clec:106661361"/>
<keyword evidence="1" id="KW-0175">Coiled coil</keyword>
<dbReference type="OMA" id="CNRVSKC"/>
<feature type="domain" description="PH" evidence="3">
    <location>
        <begin position="399"/>
        <end position="496"/>
    </location>
</feature>
<feature type="compositionally biased region" description="Basic and acidic residues" evidence="2">
    <location>
        <begin position="355"/>
        <end position="369"/>
    </location>
</feature>
<accession>A0A8I6RBR7</accession>
<feature type="coiled-coil region" evidence="1">
    <location>
        <begin position="1504"/>
        <end position="1564"/>
    </location>
</feature>
<dbReference type="InterPro" id="IPR052223">
    <property type="entry name" value="Actin_Cytoskeleton_Reg"/>
</dbReference>
<dbReference type="CTD" id="34850"/>
<feature type="compositionally biased region" description="Polar residues" evidence="2">
    <location>
        <begin position="184"/>
        <end position="197"/>
    </location>
</feature>
<dbReference type="InterPro" id="IPR001849">
    <property type="entry name" value="PH_domain"/>
</dbReference>
<feature type="compositionally biased region" description="Basic and acidic residues" evidence="2">
    <location>
        <begin position="268"/>
        <end position="288"/>
    </location>
</feature>
<feature type="coiled-coil region" evidence="1">
    <location>
        <begin position="1411"/>
        <end position="1475"/>
    </location>
</feature>
<keyword evidence="5" id="KW-1185">Reference proteome</keyword>
<dbReference type="EnsemblMetazoa" id="XM_014384676.2">
    <property type="protein sequence ID" value="XP_014240162.1"/>
    <property type="gene ID" value="LOC106661361"/>
</dbReference>
<feature type="compositionally biased region" description="Basic and acidic residues" evidence="2">
    <location>
        <begin position="531"/>
        <end position="545"/>
    </location>
</feature>
<dbReference type="RefSeq" id="XP_014240162.1">
    <property type="nucleotide sequence ID" value="XM_014384676.2"/>
</dbReference>
<evidence type="ECO:0000313" key="5">
    <source>
        <dbReference type="Proteomes" id="UP000494040"/>
    </source>
</evidence>
<feature type="compositionally biased region" description="Polar residues" evidence="2">
    <location>
        <begin position="213"/>
        <end position="222"/>
    </location>
</feature>
<dbReference type="InterPro" id="IPR011993">
    <property type="entry name" value="PH-like_dom_sf"/>
</dbReference>
<feature type="region of interest" description="Disordered" evidence="2">
    <location>
        <begin position="177"/>
        <end position="293"/>
    </location>
</feature>
<proteinExistence type="predicted"/>
<feature type="coiled-coil region" evidence="1">
    <location>
        <begin position="787"/>
        <end position="821"/>
    </location>
</feature>
<dbReference type="PANTHER" id="PTHR17271:SF1">
    <property type="entry name" value="PROTEIN OUTSPREAD"/>
    <property type="match status" value="1"/>
</dbReference>
<feature type="coiled-coil region" evidence="1">
    <location>
        <begin position="694"/>
        <end position="749"/>
    </location>
</feature>
<name>A0A8I6RBR7_CIMLE</name>
<dbReference type="GO" id="GO:0051015">
    <property type="term" value="F:actin filament binding"/>
    <property type="evidence" value="ECO:0007669"/>
    <property type="project" value="TreeGrafter"/>
</dbReference>
<feature type="coiled-coil region" evidence="1">
    <location>
        <begin position="1602"/>
        <end position="1629"/>
    </location>
</feature>
<protein>
    <recommendedName>
        <fullName evidence="3">PH domain-containing protein</fullName>
    </recommendedName>
</protein>
<dbReference type="GO" id="GO:0015629">
    <property type="term" value="C:actin cytoskeleton"/>
    <property type="evidence" value="ECO:0007669"/>
    <property type="project" value="TreeGrafter"/>
</dbReference>